<dbReference type="Proteomes" id="UP000789845">
    <property type="component" value="Unassembled WGS sequence"/>
</dbReference>
<sequence>MLSIISSLIATFITVPILVYILIFVISKLLTKNHRRAVQFALDYSTVFFILSVHFLVLVIWEKSFLWAIFIFLFTCAIIFVIINWKLKGEIVFSRCFKGFWRFCFLVFFIAYLALTIFGLFQKITSHL</sequence>
<evidence type="ECO:0008006" key="4">
    <source>
        <dbReference type="Google" id="ProtNLM"/>
    </source>
</evidence>
<dbReference type="PIRSF" id="PIRSF030092">
    <property type="entry name" value="UCP030092"/>
    <property type="match status" value="1"/>
</dbReference>
<proteinExistence type="predicted"/>
<feature type="transmembrane region" description="Helical" evidence="1">
    <location>
        <begin position="6"/>
        <end position="30"/>
    </location>
</feature>
<protein>
    <recommendedName>
        <fullName evidence="4">DUF3397 domain-containing protein</fullName>
    </recommendedName>
</protein>
<evidence type="ECO:0000313" key="3">
    <source>
        <dbReference type="Proteomes" id="UP000789845"/>
    </source>
</evidence>
<feature type="transmembrane region" description="Helical" evidence="1">
    <location>
        <begin position="67"/>
        <end position="87"/>
    </location>
</feature>
<accession>A0A9C7L9L4</accession>
<dbReference type="Pfam" id="PF11877">
    <property type="entry name" value="DUF3397"/>
    <property type="match status" value="1"/>
</dbReference>
<dbReference type="RefSeq" id="WP_230495773.1">
    <property type="nucleotide sequence ID" value="NZ_CAKJTG010000005.1"/>
</dbReference>
<keyword evidence="3" id="KW-1185">Reference proteome</keyword>
<reference evidence="2" key="1">
    <citation type="submission" date="2021-10" db="EMBL/GenBank/DDBJ databases">
        <authorList>
            <person name="Criscuolo A."/>
        </authorList>
    </citation>
    <scope>NUCLEOTIDE SEQUENCE</scope>
    <source>
        <strain evidence="2">CIP111885</strain>
    </source>
</reference>
<feature type="transmembrane region" description="Helical" evidence="1">
    <location>
        <begin position="99"/>
        <end position="121"/>
    </location>
</feature>
<evidence type="ECO:0000313" key="2">
    <source>
        <dbReference type="EMBL" id="CAG9607517.1"/>
    </source>
</evidence>
<dbReference type="InterPro" id="IPR024515">
    <property type="entry name" value="DUF3397"/>
</dbReference>
<evidence type="ECO:0000256" key="1">
    <source>
        <dbReference type="SAM" id="Phobius"/>
    </source>
</evidence>
<organism evidence="2 3">
    <name type="scientific">Pseudoneobacillus rhizosphaerae</name>
    <dbReference type="NCBI Taxonomy" id="2880968"/>
    <lineage>
        <taxon>Bacteria</taxon>
        <taxon>Bacillati</taxon>
        <taxon>Bacillota</taxon>
        <taxon>Bacilli</taxon>
        <taxon>Bacillales</taxon>
        <taxon>Bacillaceae</taxon>
        <taxon>Pseudoneobacillus</taxon>
    </lineage>
</organism>
<keyword evidence="1" id="KW-0812">Transmembrane</keyword>
<dbReference type="EMBL" id="CAKJTG010000005">
    <property type="protein sequence ID" value="CAG9607517.1"/>
    <property type="molecule type" value="Genomic_DNA"/>
</dbReference>
<name>A0A9C7L9L4_9BACI</name>
<dbReference type="AlphaFoldDB" id="A0A9C7L9L4"/>
<dbReference type="InterPro" id="IPR016945">
    <property type="entry name" value="UCP030092"/>
</dbReference>
<keyword evidence="1" id="KW-1133">Transmembrane helix</keyword>
<keyword evidence="1" id="KW-0472">Membrane</keyword>
<gene>
    <name evidence="2" type="ORF">NEOCIP111885_01208</name>
</gene>
<feature type="transmembrane region" description="Helical" evidence="1">
    <location>
        <begin position="42"/>
        <end position="61"/>
    </location>
</feature>
<comment type="caution">
    <text evidence="2">The sequence shown here is derived from an EMBL/GenBank/DDBJ whole genome shotgun (WGS) entry which is preliminary data.</text>
</comment>